<evidence type="ECO:0000256" key="4">
    <source>
        <dbReference type="ARBA" id="ARBA00022670"/>
    </source>
</evidence>
<comment type="cofactor">
    <cofactor evidence="1">
        <name>Zn(2+)</name>
        <dbReference type="ChEBI" id="CHEBI:29105"/>
    </cofactor>
</comment>
<evidence type="ECO:0000256" key="10">
    <source>
        <dbReference type="ARBA" id="ARBA00023049"/>
    </source>
</evidence>
<feature type="region of interest" description="Disordered" evidence="12">
    <location>
        <begin position="233"/>
        <end position="257"/>
    </location>
</feature>
<keyword evidence="7" id="KW-0378">Hydrolase</keyword>
<sequence>MRAREGRTGGPRLRLHPSSAVTVVVLTSTLALGLLPVTAADRAPAWYWLGGLAVALAFLACVVVHEVAHVLAARRHGVGTERITLWLLGGVAERDSEAPGPRADAVIAVAGPAASVLTGAVFWAVALVAQPMLAPVPLASLLWLGTANLLLALVALLPGSPLDGGRLVRALVWARTGDRARGERVARRCGRVIGVLLLAGGAVEVILFGQFVGIWLSVLGWLVLGTRTLPAPGRERVAAGGPPPTGRSAAVGGPGPA</sequence>
<dbReference type="GO" id="GO:0006508">
    <property type="term" value="P:proteolysis"/>
    <property type="evidence" value="ECO:0007669"/>
    <property type="project" value="UniProtKB-KW"/>
</dbReference>
<feature type="transmembrane region" description="Helical" evidence="13">
    <location>
        <begin position="45"/>
        <end position="65"/>
    </location>
</feature>
<organism evidence="15 16">
    <name type="scientific">Saccharomonospora piscinae</name>
    <dbReference type="NCBI Taxonomy" id="687388"/>
    <lineage>
        <taxon>Bacteria</taxon>
        <taxon>Bacillati</taxon>
        <taxon>Actinomycetota</taxon>
        <taxon>Actinomycetes</taxon>
        <taxon>Pseudonocardiales</taxon>
        <taxon>Pseudonocardiaceae</taxon>
        <taxon>Saccharomonospora</taxon>
    </lineage>
</organism>
<feature type="transmembrane region" description="Helical" evidence="13">
    <location>
        <begin position="192"/>
        <end position="224"/>
    </location>
</feature>
<comment type="similarity">
    <text evidence="3">Belongs to the peptidase M50B family.</text>
</comment>
<dbReference type="EMBL" id="MWIH01000003">
    <property type="protein sequence ID" value="OQO93877.1"/>
    <property type="molecule type" value="Genomic_DNA"/>
</dbReference>
<evidence type="ECO:0000313" key="16">
    <source>
        <dbReference type="Proteomes" id="UP000192591"/>
    </source>
</evidence>
<keyword evidence="5 13" id="KW-0812">Transmembrane</keyword>
<protein>
    <submittedName>
        <fullName evidence="15">Peptidase</fullName>
    </submittedName>
</protein>
<evidence type="ECO:0000256" key="1">
    <source>
        <dbReference type="ARBA" id="ARBA00001947"/>
    </source>
</evidence>
<dbReference type="GO" id="GO:0046872">
    <property type="term" value="F:metal ion binding"/>
    <property type="evidence" value="ECO:0007669"/>
    <property type="project" value="UniProtKB-KW"/>
</dbReference>
<evidence type="ECO:0000256" key="11">
    <source>
        <dbReference type="ARBA" id="ARBA00023136"/>
    </source>
</evidence>
<gene>
    <name evidence="15" type="ORF">B1813_04995</name>
</gene>
<feature type="domain" description="Peptidase M50" evidence="14">
    <location>
        <begin position="54"/>
        <end position="130"/>
    </location>
</feature>
<dbReference type="AlphaFoldDB" id="A0A1V9A9S0"/>
<dbReference type="Pfam" id="PF02163">
    <property type="entry name" value="Peptidase_M50"/>
    <property type="match status" value="2"/>
</dbReference>
<dbReference type="GO" id="GO:0016020">
    <property type="term" value="C:membrane"/>
    <property type="evidence" value="ECO:0007669"/>
    <property type="project" value="UniProtKB-SubCell"/>
</dbReference>
<dbReference type="Proteomes" id="UP000192591">
    <property type="component" value="Unassembled WGS sequence"/>
</dbReference>
<accession>A0A1V9A9S0</accession>
<evidence type="ECO:0000256" key="7">
    <source>
        <dbReference type="ARBA" id="ARBA00022801"/>
    </source>
</evidence>
<evidence type="ECO:0000256" key="8">
    <source>
        <dbReference type="ARBA" id="ARBA00022833"/>
    </source>
</evidence>
<feature type="transmembrane region" description="Helical" evidence="13">
    <location>
        <begin position="141"/>
        <end position="159"/>
    </location>
</feature>
<feature type="domain" description="Peptidase M50" evidence="14">
    <location>
        <begin position="139"/>
        <end position="196"/>
    </location>
</feature>
<keyword evidence="10" id="KW-0482">Metalloprotease</keyword>
<dbReference type="STRING" id="1962155.B1813_04995"/>
<reference evidence="15 16" key="1">
    <citation type="submission" date="2017-02" db="EMBL/GenBank/DDBJ databases">
        <title>Draft genome of Saccharomonospora sp. 154.</title>
        <authorList>
            <person name="Alonso-Carmona G.S."/>
            <person name="De La Haba R."/>
            <person name="Vera-Gargallo B."/>
            <person name="Sandoval-Trujillo A.H."/>
            <person name="Ramirez-Duran N."/>
            <person name="Ventosa A."/>
        </authorList>
    </citation>
    <scope>NUCLEOTIDE SEQUENCE [LARGE SCALE GENOMIC DNA]</scope>
    <source>
        <strain evidence="15 16">LRS4.154</strain>
    </source>
</reference>
<evidence type="ECO:0000256" key="5">
    <source>
        <dbReference type="ARBA" id="ARBA00022692"/>
    </source>
</evidence>
<evidence type="ECO:0000256" key="3">
    <source>
        <dbReference type="ARBA" id="ARBA00007931"/>
    </source>
</evidence>
<keyword evidence="6" id="KW-0479">Metal-binding</keyword>
<evidence type="ECO:0000259" key="14">
    <source>
        <dbReference type="Pfam" id="PF02163"/>
    </source>
</evidence>
<evidence type="ECO:0000256" key="12">
    <source>
        <dbReference type="SAM" id="MobiDB-lite"/>
    </source>
</evidence>
<keyword evidence="9 13" id="KW-1133">Transmembrane helix</keyword>
<comment type="subcellular location">
    <subcellularLocation>
        <location evidence="2">Membrane</location>
        <topology evidence="2">Multi-pass membrane protein</topology>
    </subcellularLocation>
</comment>
<evidence type="ECO:0000256" key="2">
    <source>
        <dbReference type="ARBA" id="ARBA00004141"/>
    </source>
</evidence>
<evidence type="ECO:0000256" key="9">
    <source>
        <dbReference type="ARBA" id="ARBA00022989"/>
    </source>
</evidence>
<comment type="caution">
    <text evidence="15">The sequence shown here is derived from an EMBL/GenBank/DDBJ whole genome shotgun (WGS) entry which is preliminary data.</text>
</comment>
<evidence type="ECO:0000256" key="13">
    <source>
        <dbReference type="SAM" id="Phobius"/>
    </source>
</evidence>
<dbReference type="GO" id="GO:0008237">
    <property type="term" value="F:metallopeptidase activity"/>
    <property type="evidence" value="ECO:0007669"/>
    <property type="project" value="UniProtKB-KW"/>
</dbReference>
<evidence type="ECO:0000313" key="15">
    <source>
        <dbReference type="EMBL" id="OQO93877.1"/>
    </source>
</evidence>
<dbReference type="RefSeq" id="WP_244231205.1">
    <property type="nucleotide sequence ID" value="NZ_MWIH01000003.1"/>
</dbReference>
<evidence type="ECO:0000256" key="6">
    <source>
        <dbReference type="ARBA" id="ARBA00022723"/>
    </source>
</evidence>
<name>A0A1V9A9S0_SACPI</name>
<keyword evidence="11 13" id="KW-0472">Membrane</keyword>
<keyword evidence="8" id="KW-0862">Zinc</keyword>
<dbReference type="PANTHER" id="PTHR39188:SF3">
    <property type="entry name" value="STAGE IV SPORULATION PROTEIN FB"/>
    <property type="match status" value="1"/>
</dbReference>
<feature type="transmembrane region" description="Helical" evidence="13">
    <location>
        <begin position="20"/>
        <end position="39"/>
    </location>
</feature>
<proteinExistence type="inferred from homology"/>
<keyword evidence="4" id="KW-0645">Protease</keyword>
<dbReference type="PANTHER" id="PTHR39188">
    <property type="entry name" value="MEMBRANE-ASSOCIATED ZINC METALLOPROTEASE M50B"/>
    <property type="match status" value="1"/>
</dbReference>
<feature type="transmembrane region" description="Helical" evidence="13">
    <location>
        <begin position="105"/>
        <end position="129"/>
    </location>
</feature>
<keyword evidence="16" id="KW-1185">Reference proteome</keyword>
<dbReference type="InterPro" id="IPR008915">
    <property type="entry name" value="Peptidase_M50"/>
</dbReference>